<reference evidence="1 2" key="1">
    <citation type="journal article" date="2020" name="Nat. Food">
        <title>A phased Vanilla planifolia genome enables genetic improvement of flavour and production.</title>
        <authorList>
            <person name="Hasing T."/>
            <person name="Tang H."/>
            <person name="Brym M."/>
            <person name="Khazi F."/>
            <person name="Huang T."/>
            <person name="Chambers A.H."/>
        </authorList>
    </citation>
    <scope>NUCLEOTIDE SEQUENCE [LARGE SCALE GENOMIC DNA]</scope>
    <source>
        <tissue evidence="1">Leaf</tissue>
    </source>
</reference>
<dbReference type="AlphaFoldDB" id="A0A835VAY6"/>
<name>A0A835VAY6_VANPL</name>
<sequence length="111" mass="12308">MSASPWCLLPPFLSKPLFPLLPPTALGFGVVKLPQLCVPLRLPFAMPPRYNDAVDQAAVASVVTSEDERYGKEAGHQPYSPVIRLCPCQRPRTEGSAFFPISLLRSFHVRF</sequence>
<accession>A0A835VAY6</accession>
<evidence type="ECO:0000313" key="1">
    <source>
        <dbReference type="EMBL" id="KAG0494034.1"/>
    </source>
</evidence>
<dbReference type="Proteomes" id="UP000639772">
    <property type="component" value="Unassembled WGS sequence"/>
</dbReference>
<dbReference type="EMBL" id="JADCNM010000002">
    <property type="protein sequence ID" value="KAG0494034.1"/>
    <property type="molecule type" value="Genomic_DNA"/>
</dbReference>
<comment type="caution">
    <text evidence="1">The sequence shown here is derived from an EMBL/GenBank/DDBJ whole genome shotgun (WGS) entry which is preliminary data.</text>
</comment>
<gene>
    <name evidence="1" type="ORF">HPP92_005028</name>
</gene>
<protein>
    <submittedName>
        <fullName evidence="1">Uncharacterized protein</fullName>
    </submittedName>
</protein>
<evidence type="ECO:0000313" key="2">
    <source>
        <dbReference type="Proteomes" id="UP000639772"/>
    </source>
</evidence>
<organism evidence="1 2">
    <name type="scientific">Vanilla planifolia</name>
    <name type="common">Vanilla</name>
    <dbReference type="NCBI Taxonomy" id="51239"/>
    <lineage>
        <taxon>Eukaryota</taxon>
        <taxon>Viridiplantae</taxon>
        <taxon>Streptophyta</taxon>
        <taxon>Embryophyta</taxon>
        <taxon>Tracheophyta</taxon>
        <taxon>Spermatophyta</taxon>
        <taxon>Magnoliopsida</taxon>
        <taxon>Liliopsida</taxon>
        <taxon>Asparagales</taxon>
        <taxon>Orchidaceae</taxon>
        <taxon>Vanilloideae</taxon>
        <taxon>Vanilleae</taxon>
        <taxon>Vanilla</taxon>
    </lineage>
</organism>
<proteinExistence type="predicted"/>